<keyword evidence="3 14" id="KW-0813">Transport</keyword>
<dbReference type="NCBIfam" id="TIGR00879">
    <property type="entry name" value="SP"/>
    <property type="match status" value="1"/>
</dbReference>
<gene>
    <name evidence="18" type="ORF">JKP88DRAFT_271405</name>
</gene>
<comment type="catalytic activity">
    <reaction evidence="10">
        <text>D-mannose(out) = D-mannose(in)</text>
        <dbReference type="Rhea" id="RHEA:78391"/>
        <dbReference type="ChEBI" id="CHEBI:4208"/>
    </reaction>
    <physiologicalReaction direction="left-to-right" evidence="10">
        <dbReference type="Rhea" id="RHEA:78392"/>
    </physiologicalReaction>
</comment>
<evidence type="ECO:0000256" key="12">
    <source>
        <dbReference type="ARBA" id="ARBA00044710"/>
    </source>
</evidence>
<evidence type="ECO:0000256" key="4">
    <source>
        <dbReference type="ARBA" id="ARBA00022692"/>
    </source>
</evidence>
<comment type="catalytic activity">
    <reaction evidence="7">
        <text>D-galactose(in) = D-galactose(out)</text>
        <dbReference type="Rhea" id="RHEA:34915"/>
        <dbReference type="ChEBI" id="CHEBI:4139"/>
    </reaction>
    <physiologicalReaction direction="right-to-left" evidence="7">
        <dbReference type="Rhea" id="RHEA:34917"/>
    </physiologicalReaction>
</comment>
<keyword evidence="18" id="KW-0762">Sugar transport</keyword>
<dbReference type="OrthoDB" id="6612291at2759"/>
<reference evidence="18" key="1">
    <citation type="submission" date="2021-02" db="EMBL/GenBank/DDBJ databases">
        <title>First Annotated Genome of the Yellow-green Alga Tribonema minus.</title>
        <authorList>
            <person name="Mahan K.M."/>
        </authorList>
    </citation>
    <scope>NUCLEOTIDE SEQUENCE</scope>
    <source>
        <strain evidence="18">UTEX B ZZ1240</strain>
    </source>
</reference>
<evidence type="ECO:0000256" key="8">
    <source>
        <dbReference type="ARBA" id="ARBA00044648"/>
    </source>
</evidence>
<dbReference type="Gene3D" id="1.20.1250.20">
    <property type="entry name" value="MFS general substrate transporter like domains"/>
    <property type="match status" value="1"/>
</dbReference>
<dbReference type="PANTHER" id="PTHR23503:SF8">
    <property type="entry name" value="FACILITATED GLUCOSE TRANSPORTER PROTEIN 1"/>
    <property type="match status" value="1"/>
</dbReference>
<dbReference type="PANTHER" id="PTHR23503">
    <property type="entry name" value="SOLUTE CARRIER FAMILY 2"/>
    <property type="match status" value="1"/>
</dbReference>
<feature type="transmembrane region" description="Helical" evidence="16">
    <location>
        <begin position="357"/>
        <end position="380"/>
    </location>
</feature>
<evidence type="ECO:0000256" key="3">
    <source>
        <dbReference type="ARBA" id="ARBA00022448"/>
    </source>
</evidence>
<evidence type="ECO:0000256" key="14">
    <source>
        <dbReference type="RuleBase" id="RU003346"/>
    </source>
</evidence>
<evidence type="ECO:0000313" key="18">
    <source>
        <dbReference type="EMBL" id="KAG5190730.1"/>
    </source>
</evidence>
<evidence type="ECO:0000259" key="17">
    <source>
        <dbReference type="PROSITE" id="PS50850"/>
    </source>
</evidence>
<feature type="transmembrane region" description="Helical" evidence="16">
    <location>
        <begin position="485"/>
        <end position="507"/>
    </location>
</feature>
<name>A0A835ZG82_9STRA</name>
<feature type="transmembrane region" description="Helical" evidence="16">
    <location>
        <begin position="207"/>
        <end position="224"/>
    </location>
</feature>
<protein>
    <recommendedName>
        <fullName evidence="13">Hexose transporter 1</fullName>
    </recommendedName>
</protein>
<evidence type="ECO:0000256" key="7">
    <source>
        <dbReference type="ARBA" id="ARBA00044637"/>
    </source>
</evidence>
<feature type="transmembrane region" description="Helical" evidence="16">
    <location>
        <begin position="148"/>
        <end position="169"/>
    </location>
</feature>
<dbReference type="GO" id="GO:0015149">
    <property type="term" value="F:hexose transmembrane transporter activity"/>
    <property type="evidence" value="ECO:0007669"/>
    <property type="project" value="TreeGrafter"/>
</dbReference>
<comment type="similarity">
    <text evidence="14">Belongs to the major facilitator superfamily. Sugar transporter (TC 2.A.1.1) family.</text>
</comment>
<comment type="catalytic activity">
    <reaction evidence="8">
        <text>D-glucose(out) = D-glucose(in)</text>
        <dbReference type="Rhea" id="RHEA:60376"/>
        <dbReference type="ChEBI" id="CHEBI:4167"/>
    </reaction>
    <physiologicalReaction direction="left-to-right" evidence="8">
        <dbReference type="Rhea" id="RHEA:60377"/>
    </physiologicalReaction>
</comment>
<proteinExistence type="inferred from homology"/>
<comment type="catalytic activity">
    <reaction evidence="9">
        <text>D-xylose(out) = D-xylose(in)</text>
        <dbReference type="Rhea" id="RHEA:78427"/>
        <dbReference type="ChEBI" id="CHEBI:53455"/>
    </reaction>
    <physiologicalReaction direction="left-to-right" evidence="9">
        <dbReference type="Rhea" id="RHEA:78428"/>
    </physiologicalReaction>
</comment>
<feature type="transmembrane region" description="Helical" evidence="16">
    <location>
        <begin position="392"/>
        <end position="411"/>
    </location>
</feature>
<feature type="transmembrane region" description="Helical" evidence="16">
    <location>
        <begin position="423"/>
        <end position="442"/>
    </location>
</feature>
<feature type="transmembrane region" description="Helical" evidence="16">
    <location>
        <begin position="513"/>
        <end position="534"/>
    </location>
</feature>
<keyword evidence="4 16" id="KW-0812">Transmembrane</keyword>
<feature type="transmembrane region" description="Helical" evidence="16">
    <location>
        <begin position="105"/>
        <end position="128"/>
    </location>
</feature>
<evidence type="ECO:0000256" key="11">
    <source>
        <dbReference type="ARBA" id="ARBA00044668"/>
    </source>
</evidence>
<evidence type="ECO:0000256" key="1">
    <source>
        <dbReference type="ARBA" id="ARBA00004141"/>
    </source>
</evidence>
<dbReference type="EMBL" id="JAFCMP010000029">
    <property type="protein sequence ID" value="KAG5190730.1"/>
    <property type="molecule type" value="Genomic_DNA"/>
</dbReference>
<evidence type="ECO:0000256" key="5">
    <source>
        <dbReference type="ARBA" id="ARBA00022989"/>
    </source>
</evidence>
<dbReference type="InterPro" id="IPR005828">
    <property type="entry name" value="MFS_sugar_transport-like"/>
</dbReference>
<comment type="caution">
    <text evidence="18">The sequence shown here is derived from an EMBL/GenBank/DDBJ whole genome shotgun (WGS) entry which is preliminary data.</text>
</comment>
<comment type="catalytic activity">
    <reaction evidence="11">
        <text>D-glucosamine(out) = D-glucosamine(in)</text>
        <dbReference type="Rhea" id="RHEA:78423"/>
        <dbReference type="ChEBI" id="CHEBI:58723"/>
    </reaction>
    <physiologicalReaction direction="left-to-right" evidence="11">
        <dbReference type="Rhea" id="RHEA:78424"/>
    </physiologicalReaction>
</comment>
<dbReference type="Pfam" id="PF00083">
    <property type="entry name" value="Sugar_tr"/>
    <property type="match status" value="1"/>
</dbReference>
<keyword evidence="6 16" id="KW-0472">Membrane</keyword>
<dbReference type="InterPro" id="IPR036259">
    <property type="entry name" value="MFS_trans_sf"/>
</dbReference>
<evidence type="ECO:0000256" key="2">
    <source>
        <dbReference type="ARBA" id="ARBA00011738"/>
    </source>
</evidence>
<dbReference type="PROSITE" id="PS50850">
    <property type="entry name" value="MFS"/>
    <property type="match status" value="1"/>
</dbReference>
<dbReference type="InterPro" id="IPR005829">
    <property type="entry name" value="Sugar_transporter_CS"/>
</dbReference>
<dbReference type="AlphaFoldDB" id="A0A835ZG82"/>
<feature type="transmembrane region" description="Helical" evidence="16">
    <location>
        <begin position="236"/>
        <end position="254"/>
    </location>
</feature>
<accession>A0A835ZG82</accession>
<evidence type="ECO:0000256" key="6">
    <source>
        <dbReference type="ARBA" id="ARBA00023136"/>
    </source>
</evidence>
<dbReference type="InterPro" id="IPR003663">
    <property type="entry name" value="Sugar/inositol_transpt"/>
</dbReference>
<dbReference type="PROSITE" id="PS00217">
    <property type="entry name" value="SUGAR_TRANSPORT_2"/>
    <property type="match status" value="1"/>
</dbReference>
<comment type="subcellular location">
    <subcellularLocation>
        <location evidence="1">Membrane</location>
        <topology evidence="1">Multi-pass membrane protein</topology>
    </subcellularLocation>
</comment>
<keyword evidence="19" id="KW-1185">Reference proteome</keyword>
<feature type="transmembrane region" description="Helical" evidence="16">
    <location>
        <begin position="266"/>
        <end position="286"/>
    </location>
</feature>
<feature type="transmembrane region" description="Helical" evidence="16">
    <location>
        <begin position="448"/>
        <end position="473"/>
    </location>
</feature>
<dbReference type="PRINTS" id="PR00171">
    <property type="entry name" value="SUGRTRNSPORT"/>
</dbReference>
<feature type="compositionally biased region" description="Polar residues" evidence="15">
    <location>
        <begin position="31"/>
        <end position="48"/>
    </location>
</feature>
<organism evidence="18 19">
    <name type="scientific">Tribonema minus</name>
    <dbReference type="NCBI Taxonomy" id="303371"/>
    <lineage>
        <taxon>Eukaryota</taxon>
        <taxon>Sar</taxon>
        <taxon>Stramenopiles</taxon>
        <taxon>Ochrophyta</taxon>
        <taxon>PX clade</taxon>
        <taxon>Xanthophyceae</taxon>
        <taxon>Tribonematales</taxon>
        <taxon>Tribonemataceae</taxon>
        <taxon>Tribonema</taxon>
    </lineage>
</organism>
<evidence type="ECO:0000256" key="9">
    <source>
        <dbReference type="ARBA" id="ARBA00044656"/>
    </source>
</evidence>
<dbReference type="GO" id="GO:0016020">
    <property type="term" value="C:membrane"/>
    <property type="evidence" value="ECO:0007669"/>
    <property type="project" value="UniProtKB-SubCell"/>
</dbReference>
<evidence type="ECO:0000313" key="19">
    <source>
        <dbReference type="Proteomes" id="UP000664859"/>
    </source>
</evidence>
<evidence type="ECO:0000256" key="13">
    <source>
        <dbReference type="ARBA" id="ARBA00044780"/>
    </source>
</evidence>
<evidence type="ECO:0000256" key="15">
    <source>
        <dbReference type="SAM" id="MobiDB-lite"/>
    </source>
</evidence>
<feature type="domain" description="Major facilitator superfamily (MFS) profile" evidence="17">
    <location>
        <begin position="114"/>
        <end position="538"/>
    </location>
</feature>
<feature type="region of interest" description="Disordered" evidence="15">
    <location>
        <begin position="29"/>
        <end position="49"/>
    </location>
</feature>
<evidence type="ECO:0000256" key="16">
    <source>
        <dbReference type="SAM" id="Phobius"/>
    </source>
</evidence>
<sequence>MKSSKKYGTVMSTSNIESFYQGEGENKAKFNRSSSVGPGMTTNPLNPTDRSRRALYESLPFISVYGMQYREQSIAKSLSRVSLADMGGAINEQDALLANVDVDEVVLTTPLMAAIMVAVMLMFLVGYNTGVMNAVEPVVFPGHSVTEWSLAVAVFAVGGPFGAVLAGKVSNLQGRSAAIKGNMWLFLAGGAALTIAPSIYWIIAGRVLVGFASGYASVIVPIYLGELAPPTLRGTLGTLTQFSMVIGILASNLLSFPLADESGWRMLLGVTAVLSLCQLMASPFIVESPRWLLSKDEYSIQASMLLKQLRGFRSDTEVQKEVDHIVQASRVQRLEGQSSAHGSGAVWDLITDPRVRLLVISFTVLHMAQQLSGINAVFYYSTSFFDGIVADPLVGTAAAGTVNVLATYAALKLMDRCGRVTLLLWSSGGMFLSCIAITASLLGIAPNYVALLGVMAFVSFFEIGLGPIPWLIVAEMFDAKYVATAMSIASQVNWAFNFVVGLGFPMLSRALGPWVFVPFAAVLAAVFLFSLLMLPETAGRTHQEIQRIINAPTAGKFRNNGMQFVVVEGVDLETS</sequence>
<feature type="transmembrane region" description="Helical" evidence="16">
    <location>
        <begin position="181"/>
        <end position="201"/>
    </location>
</feature>
<comment type="subunit">
    <text evidence="2">Homodimer.</text>
</comment>
<dbReference type="SUPFAM" id="SSF103473">
    <property type="entry name" value="MFS general substrate transporter"/>
    <property type="match status" value="1"/>
</dbReference>
<evidence type="ECO:0000256" key="10">
    <source>
        <dbReference type="ARBA" id="ARBA00044662"/>
    </source>
</evidence>
<dbReference type="InterPro" id="IPR045263">
    <property type="entry name" value="GLUT"/>
</dbReference>
<dbReference type="InterPro" id="IPR020846">
    <property type="entry name" value="MFS_dom"/>
</dbReference>
<comment type="catalytic activity">
    <reaction evidence="12">
        <text>D-fructose(out) = D-fructose(in)</text>
        <dbReference type="Rhea" id="RHEA:60372"/>
        <dbReference type="ChEBI" id="CHEBI:37721"/>
    </reaction>
    <physiologicalReaction direction="left-to-right" evidence="12">
        <dbReference type="Rhea" id="RHEA:60373"/>
    </physiologicalReaction>
</comment>
<dbReference type="Proteomes" id="UP000664859">
    <property type="component" value="Unassembled WGS sequence"/>
</dbReference>
<keyword evidence="5 16" id="KW-1133">Transmembrane helix</keyword>